<dbReference type="InterPro" id="IPR033511">
    <property type="entry name" value="Cdc24/Scd1_PH_dom"/>
</dbReference>
<dbReference type="Pfam" id="PF00564">
    <property type="entry name" value="PB1"/>
    <property type="match status" value="1"/>
</dbReference>
<evidence type="ECO:0000259" key="3">
    <source>
        <dbReference type="PROSITE" id="PS51745"/>
    </source>
</evidence>
<organism evidence="4 5">
    <name type="scientific">Ceratocystis lukuohia</name>
    <dbReference type="NCBI Taxonomy" id="2019550"/>
    <lineage>
        <taxon>Eukaryota</taxon>
        <taxon>Fungi</taxon>
        <taxon>Dikarya</taxon>
        <taxon>Ascomycota</taxon>
        <taxon>Pezizomycotina</taxon>
        <taxon>Sordariomycetes</taxon>
        <taxon>Hypocreomycetidae</taxon>
        <taxon>Microascales</taxon>
        <taxon>Ceratocystidaceae</taxon>
        <taxon>Ceratocystis</taxon>
    </lineage>
</organism>
<feature type="compositionally biased region" description="Polar residues" evidence="1">
    <location>
        <begin position="845"/>
        <end position="861"/>
    </location>
</feature>
<dbReference type="Pfam" id="PF06395">
    <property type="entry name" value="CDC24"/>
    <property type="match status" value="1"/>
</dbReference>
<feature type="region of interest" description="Disordered" evidence="1">
    <location>
        <begin position="907"/>
        <end position="945"/>
    </location>
</feature>
<feature type="compositionally biased region" description="Polar residues" evidence="1">
    <location>
        <begin position="741"/>
        <end position="768"/>
    </location>
</feature>
<accession>A0ABR4MUG5</accession>
<dbReference type="InterPro" id="IPR001331">
    <property type="entry name" value="GDS_CDC24_CS"/>
</dbReference>
<dbReference type="SUPFAM" id="SSF54277">
    <property type="entry name" value="CAD &amp; PB1 domains"/>
    <property type="match status" value="1"/>
</dbReference>
<dbReference type="InterPro" id="IPR001849">
    <property type="entry name" value="PH_domain"/>
</dbReference>
<dbReference type="EMBL" id="JABSNW010000001">
    <property type="protein sequence ID" value="KAL2891932.1"/>
    <property type="molecule type" value="Genomic_DNA"/>
</dbReference>
<dbReference type="PANTHER" id="PTHR47339:SF1">
    <property type="entry name" value="CELL DIVISION CONTROL PROTEIN 24"/>
    <property type="match status" value="1"/>
</dbReference>
<feature type="region of interest" description="Disordered" evidence="1">
    <location>
        <begin position="580"/>
        <end position="886"/>
    </location>
</feature>
<dbReference type="Proteomes" id="UP001610728">
    <property type="component" value="Unassembled WGS sequence"/>
</dbReference>
<dbReference type="SMART" id="SM00233">
    <property type="entry name" value="PH"/>
    <property type="match status" value="1"/>
</dbReference>
<evidence type="ECO:0000313" key="4">
    <source>
        <dbReference type="EMBL" id="KAL2891932.1"/>
    </source>
</evidence>
<dbReference type="InterPro" id="IPR035899">
    <property type="entry name" value="DBL_dom_sf"/>
</dbReference>
<evidence type="ECO:0000313" key="5">
    <source>
        <dbReference type="Proteomes" id="UP001610728"/>
    </source>
</evidence>
<evidence type="ECO:0000256" key="1">
    <source>
        <dbReference type="SAM" id="MobiDB-lite"/>
    </source>
</evidence>
<dbReference type="Gene3D" id="1.20.900.10">
    <property type="entry name" value="Dbl homology (DH) domain"/>
    <property type="match status" value="1"/>
</dbReference>
<dbReference type="InterPro" id="IPR053026">
    <property type="entry name" value="CDC42_GEF"/>
</dbReference>
<gene>
    <name evidence="4" type="ORF">HOO65_011290</name>
</gene>
<feature type="region of interest" description="Disordered" evidence="1">
    <location>
        <begin position="479"/>
        <end position="499"/>
    </location>
</feature>
<proteinExistence type="predicted"/>
<dbReference type="CDD" id="cd05992">
    <property type="entry name" value="PB1"/>
    <property type="match status" value="1"/>
</dbReference>
<feature type="compositionally biased region" description="Gly residues" evidence="1">
    <location>
        <begin position="867"/>
        <end position="886"/>
    </location>
</feature>
<dbReference type="PROSITE" id="PS50010">
    <property type="entry name" value="DH_2"/>
    <property type="match status" value="1"/>
</dbReference>
<reference evidence="4 5" key="1">
    <citation type="submission" date="2020-05" db="EMBL/GenBank/DDBJ databases">
        <title>Ceratocystis lukuohia genome.</title>
        <authorList>
            <person name="Harrington T.C."/>
            <person name="Kim K."/>
            <person name="Mayers C.G."/>
        </authorList>
    </citation>
    <scope>NUCLEOTIDE SEQUENCE [LARGE SCALE GENOMIC DNA]</scope>
    <source>
        <strain evidence="4 5">C4212</strain>
    </source>
</reference>
<dbReference type="InterPro" id="IPR010481">
    <property type="entry name" value="Cdc24/Scd1_N"/>
</dbReference>
<protein>
    <submittedName>
        <fullName evidence="4">Rho guanine nucleotide exchange factor scd1</fullName>
    </submittedName>
</protein>
<dbReference type="PROSITE" id="PS00741">
    <property type="entry name" value="DH_1"/>
    <property type="match status" value="1"/>
</dbReference>
<dbReference type="SMART" id="SM00325">
    <property type="entry name" value="RhoGEF"/>
    <property type="match status" value="1"/>
</dbReference>
<dbReference type="InterPro" id="IPR000270">
    <property type="entry name" value="PB1_dom"/>
</dbReference>
<feature type="compositionally biased region" description="Polar residues" evidence="1">
    <location>
        <begin position="601"/>
        <end position="639"/>
    </location>
</feature>
<comment type="caution">
    <text evidence="4">The sequence shown here is derived from an EMBL/GenBank/DDBJ whole genome shotgun (WGS) entry which is preliminary data.</text>
</comment>
<dbReference type="PROSITE" id="PS51745">
    <property type="entry name" value="PB1"/>
    <property type="match status" value="1"/>
</dbReference>
<dbReference type="InterPro" id="IPR000219">
    <property type="entry name" value="DH_dom"/>
</dbReference>
<dbReference type="CDD" id="cd00160">
    <property type="entry name" value="RhoGEF"/>
    <property type="match status" value="1"/>
</dbReference>
<feature type="compositionally biased region" description="Polar residues" evidence="1">
    <location>
        <begin position="655"/>
        <end position="666"/>
    </location>
</feature>
<dbReference type="CDD" id="cd13246">
    <property type="entry name" value="PH_Scd1"/>
    <property type="match status" value="1"/>
</dbReference>
<dbReference type="InterPro" id="IPR011993">
    <property type="entry name" value="PH-like_dom_sf"/>
</dbReference>
<dbReference type="GeneID" id="98115535"/>
<sequence>MAHAPLIRNDTAPLPLFSRDRKNSIAGLMSAAPRISGLSGTTLGSSETNLSSTTTTGAPNSTPTSIMAMAGNPMATANIINQKADASRSLYQICRSLKQRLALVPGFEPYLQQLDPNEPVDSLWEMFRTGLPLLTIYNALQQGEIKIEDSIAVNKRPKMAVFRFVQACLKDLNIPAAECFVINDVLGNDTTGFVKVTQVVNLVLDLAEQKGLLYQPQTYPEEDAMAPTEAVKMSYTDYVIRELVDTERKYVQDLENLFDLKNTLEQKGVITGDVVHSIFLNINFILDFQRRFLIRVETTNSMPQTNQRWGSLFANLEESFDIYLPFIANQGKAAELAGQVFDKIQSAEHPVAIDFNTLDGFLLKPMQRLVKYPLLLKDLLKKSEDEAIKQDLQEGIDAAERVLFKANEAVNVGLLDEARNDLMSRVDDWRSHKVEQFGKLLMHGTHPVITGKNDQEREYEIYLFDAILLCCKEATPAKSKDKKDRTRSTGPKPKGRNTAKLHLKGRIFMSNVTEVVTLSKPGSYSVQIWWRGDPGIEYFTVKFANEEQLKKWSAALDKQRKECETKTATEEAATTEFNWMRSQNIENPYKEEGNDDDEDTYNQTTYGSHQSSGMLSRNASSTNIRARSATGDSSQSLNGMSRGPAPRFPVPSPGLSIQTQSLTGMNRSAALSPGERGGIDSYFSPVGESPVSMRTSTTSGSFPTPSTGYPSFQRTGTPQSGWEDSNRYTAPPGPRAPSRDGNGSRTSRGPTPVNASSQRSRSYSTPDIANQPGMRRNTAGTIQAGGIPAVPGIPAHLHHDGINRSQSGSPRNDIPIRTNTASPGTSGQQFRGHAHKGSYGGQMGQFPSQPTHRQGTPGSTNGSFSGVPGGSFSGAPGGSFSGAPGGSFSGAPGGSFTGAPGGSFSGAPSGSFSGAPGGGSDYRTVSPPTASAGAGNGATHVGSPEIPNATQLKVRVNCDGGTYFTLVAGFNITYQTLVDRIDAKLARFMTATIGRGQLKLRYRDEDGDFVRISSDDDIQIAFMEWRESMRNSPAGVGEIELFCTSDT</sequence>
<keyword evidence="5" id="KW-1185">Reference proteome</keyword>
<evidence type="ECO:0000259" key="2">
    <source>
        <dbReference type="PROSITE" id="PS50010"/>
    </source>
</evidence>
<feature type="region of interest" description="Disordered" evidence="1">
    <location>
        <begin position="39"/>
        <end position="62"/>
    </location>
</feature>
<dbReference type="SUPFAM" id="SSF50729">
    <property type="entry name" value="PH domain-like"/>
    <property type="match status" value="1"/>
</dbReference>
<dbReference type="PANTHER" id="PTHR47339">
    <property type="entry name" value="CELL DIVISION CONTROL PROTEIN 24"/>
    <property type="match status" value="1"/>
</dbReference>
<dbReference type="InterPro" id="IPR053793">
    <property type="entry name" value="PB1-like"/>
</dbReference>
<dbReference type="SUPFAM" id="SSF48065">
    <property type="entry name" value="DBL homology domain (DH-domain)"/>
    <property type="match status" value="1"/>
</dbReference>
<dbReference type="Pfam" id="PF00621">
    <property type="entry name" value="RhoGEF"/>
    <property type="match status" value="1"/>
</dbReference>
<feature type="compositionally biased region" description="Polar residues" evidence="1">
    <location>
        <begin position="713"/>
        <end position="723"/>
    </location>
</feature>
<feature type="domain" description="PB1" evidence="3">
    <location>
        <begin position="951"/>
        <end position="1046"/>
    </location>
</feature>
<feature type="compositionally biased region" description="Polar residues" evidence="1">
    <location>
        <begin position="817"/>
        <end position="829"/>
    </location>
</feature>
<dbReference type="Gene3D" id="2.30.29.30">
    <property type="entry name" value="Pleckstrin-homology domain (PH domain)/Phosphotyrosine-binding domain (PTB)"/>
    <property type="match status" value="1"/>
</dbReference>
<name>A0ABR4MUG5_9PEZI</name>
<feature type="compositionally biased region" description="Low complexity" evidence="1">
    <location>
        <begin position="695"/>
        <end position="712"/>
    </location>
</feature>
<dbReference type="RefSeq" id="XP_070863111.1">
    <property type="nucleotide sequence ID" value="XM_071005328.1"/>
</dbReference>
<feature type="domain" description="DH" evidence="2">
    <location>
        <begin position="235"/>
        <end position="409"/>
    </location>
</feature>
<dbReference type="Pfam" id="PF15411">
    <property type="entry name" value="PH_10"/>
    <property type="match status" value="1"/>
</dbReference>
<dbReference type="Gene3D" id="3.10.20.90">
    <property type="entry name" value="Phosphatidylinositol 3-kinase Catalytic Subunit, Chain A, domain 1"/>
    <property type="match status" value="1"/>
</dbReference>